<evidence type="ECO:0000313" key="1">
    <source>
        <dbReference type="EMBL" id="EKG09759.1"/>
    </source>
</evidence>
<organism evidence="1 2">
    <name type="scientific">Macrophomina phaseolina (strain MS6)</name>
    <name type="common">Charcoal rot fungus</name>
    <dbReference type="NCBI Taxonomy" id="1126212"/>
    <lineage>
        <taxon>Eukaryota</taxon>
        <taxon>Fungi</taxon>
        <taxon>Dikarya</taxon>
        <taxon>Ascomycota</taxon>
        <taxon>Pezizomycotina</taxon>
        <taxon>Dothideomycetes</taxon>
        <taxon>Dothideomycetes incertae sedis</taxon>
        <taxon>Botryosphaeriales</taxon>
        <taxon>Botryosphaeriaceae</taxon>
        <taxon>Macrophomina</taxon>
    </lineage>
</organism>
<gene>
    <name evidence="1" type="ORF">MPH_13192</name>
</gene>
<comment type="caution">
    <text evidence="1">The sequence shown here is derived from an EMBL/GenBank/DDBJ whole genome shotgun (WGS) entry which is preliminary data.</text>
</comment>
<dbReference type="InParanoid" id="K2RI05"/>
<proteinExistence type="predicted"/>
<reference evidence="1 2" key="1">
    <citation type="journal article" date="2012" name="BMC Genomics">
        <title>Tools to kill: Genome of one of the most destructive plant pathogenic fungi Macrophomina phaseolina.</title>
        <authorList>
            <person name="Islam M.S."/>
            <person name="Haque M.S."/>
            <person name="Islam M.M."/>
            <person name="Emdad E.M."/>
            <person name="Halim A."/>
            <person name="Hossen Q.M.M."/>
            <person name="Hossain M.Z."/>
            <person name="Ahmed B."/>
            <person name="Rahim S."/>
            <person name="Rahman M.S."/>
            <person name="Alam M.M."/>
            <person name="Hou S."/>
            <person name="Wan X."/>
            <person name="Saito J.A."/>
            <person name="Alam M."/>
        </authorList>
    </citation>
    <scope>NUCLEOTIDE SEQUENCE [LARGE SCALE GENOMIC DNA]</scope>
    <source>
        <strain evidence="1 2">MS6</strain>
    </source>
</reference>
<protein>
    <submittedName>
        <fullName evidence="1">Uncharacterized protein</fullName>
    </submittedName>
</protein>
<name>K2RI05_MACPH</name>
<dbReference type="HOGENOM" id="CLU_1816182_0_0_1"/>
<dbReference type="Proteomes" id="UP000007129">
    <property type="component" value="Unassembled WGS sequence"/>
</dbReference>
<dbReference type="AlphaFoldDB" id="K2RI05"/>
<accession>K2RI05</accession>
<dbReference type="VEuPathDB" id="FungiDB:MPH_13192"/>
<sequence>MAATPRRSAFDLIRTAPTSSSASAAVGFPYVPDKRALEGSVDTSTSMFRLFTVWMLRRAKADAEPVCLPRRYTFSLAGTMSPLSFAIFVRSSLFYSSQPKPPRPTSLRWVRSRFCTMMASASLSKMMVCRTSSRSSGLYASR</sequence>
<dbReference type="EMBL" id="AHHD01000569">
    <property type="protein sequence ID" value="EKG09759.1"/>
    <property type="molecule type" value="Genomic_DNA"/>
</dbReference>
<evidence type="ECO:0000313" key="2">
    <source>
        <dbReference type="Proteomes" id="UP000007129"/>
    </source>
</evidence>